<name>A0A183IF82_9BILA</name>
<dbReference type="Proteomes" id="UP000270296">
    <property type="component" value="Unassembled WGS sequence"/>
</dbReference>
<dbReference type="AlphaFoldDB" id="A0A183IF82"/>
<gene>
    <name evidence="1" type="ORF">SBAD_LOCUS2276</name>
</gene>
<dbReference type="EMBL" id="UZAM01007155">
    <property type="protein sequence ID" value="VDO97098.1"/>
    <property type="molecule type" value="Genomic_DNA"/>
</dbReference>
<keyword evidence="2" id="KW-1185">Reference proteome</keyword>
<protein>
    <submittedName>
        <fullName evidence="1 3">Uncharacterized protein</fullName>
    </submittedName>
</protein>
<proteinExistence type="predicted"/>
<sequence>MFRLRMKFVNRSLVSIPQSGTFAEVCRFIAQSDPDVFGNFLSNKDSRKWKNKKVLSAEVARMQLVASRDPNRFGTLQSVEAKPADAYQEIRMQNAEDEDDAMEFKPYVVRRHSQFWFAQKCRQLAAEGKLSLFPKKTKLPVFDWALRYSPVRLVRLTYVASSCQEARVFQPDDVKVAGLVLEVPSLWSDGDPINCRNHA</sequence>
<dbReference type="WBParaSite" id="SBAD_0000238201-mRNA-1">
    <property type="protein sequence ID" value="SBAD_0000238201-mRNA-1"/>
    <property type="gene ID" value="SBAD_0000238201"/>
</dbReference>
<reference evidence="3" key="1">
    <citation type="submission" date="2016-06" db="UniProtKB">
        <authorList>
            <consortium name="WormBaseParasite"/>
        </authorList>
    </citation>
    <scope>IDENTIFICATION</scope>
</reference>
<organism evidence="3">
    <name type="scientific">Soboliphyme baturini</name>
    <dbReference type="NCBI Taxonomy" id="241478"/>
    <lineage>
        <taxon>Eukaryota</taxon>
        <taxon>Metazoa</taxon>
        <taxon>Ecdysozoa</taxon>
        <taxon>Nematoda</taxon>
        <taxon>Enoplea</taxon>
        <taxon>Dorylaimia</taxon>
        <taxon>Dioctophymatida</taxon>
        <taxon>Dioctophymatoidea</taxon>
        <taxon>Soboliphymatidae</taxon>
        <taxon>Soboliphyme</taxon>
    </lineage>
</organism>
<evidence type="ECO:0000313" key="1">
    <source>
        <dbReference type="EMBL" id="VDO97098.1"/>
    </source>
</evidence>
<reference evidence="1 2" key="2">
    <citation type="submission" date="2018-11" db="EMBL/GenBank/DDBJ databases">
        <authorList>
            <consortium name="Pathogen Informatics"/>
        </authorList>
    </citation>
    <scope>NUCLEOTIDE SEQUENCE [LARGE SCALE GENOMIC DNA]</scope>
</reference>
<evidence type="ECO:0000313" key="2">
    <source>
        <dbReference type="Proteomes" id="UP000270296"/>
    </source>
</evidence>
<accession>A0A183IF82</accession>
<evidence type="ECO:0000313" key="3">
    <source>
        <dbReference type="WBParaSite" id="SBAD_0000238201-mRNA-1"/>
    </source>
</evidence>